<dbReference type="GO" id="GO:0016987">
    <property type="term" value="F:sigma factor activity"/>
    <property type="evidence" value="ECO:0007669"/>
    <property type="project" value="UniProtKB-KW"/>
</dbReference>
<name>A0A6I6G4J0_9BACT</name>
<dbReference type="InterPro" id="IPR013324">
    <property type="entry name" value="RNA_pol_sigma_r3/r4-like"/>
</dbReference>
<dbReference type="Gene3D" id="1.10.10.10">
    <property type="entry name" value="Winged helix-like DNA-binding domain superfamily/Winged helix DNA-binding domain"/>
    <property type="match status" value="1"/>
</dbReference>
<dbReference type="NCBIfam" id="TIGR02937">
    <property type="entry name" value="sigma70-ECF"/>
    <property type="match status" value="1"/>
</dbReference>
<evidence type="ECO:0000256" key="1">
    <source>
        <dbReference type="ARBA" id="ARBA00010641"/>
    </source>
</evidence>
<keyword evidence="2" id="KW-0805">Transcription regulation</keyword>
<dbReference type="PANTHER" id="PTHR43133">
    <property type="entry name" value="RNA POLYMERASE ECF-TYPE SIGMA FACTO"/>
    <property type="match status" value="1"/>
</dbReference>
<sequence>MPASYRTYANDELVRLLQQDDAEAFTEIYRRYWQKMFAIAINRLHDSALAEDVVHDVFASLWANRTEAAIQTIENYLAVATKYMVLTRLKQQARQQQLLQQAPATLAINDEVELRMQQRQLLARIAEEVEKLPEKCRLIFKYSREAGMPVKEIARLLQLSPKTVENQLTKALRQLRVATRSLFMMLVLFLFF</sequence>
<dbReference type="NCBIfam" id="TIGR02985">
    <property type="entry name" value="Sig70_bacteroi1"/>
    <property type="match status" value="1"/>
</dbReference>
<dbReference type="InterPro" id="IPR036388">
    <property type="entry name" value="WH-like_DNA-bd_sf"/>
</dbReference>
<organism evidence="6 7">
    <name type="scientific">Phnomibacter ginsenosidimutans</name>
    <dbReference type="NCBI Taxonomy" id="2676868"/>
    <lineage>
        <taxon>Bacteria</taxon>
        <taxon>Pseudomonadati</taxon>
        <taxon>Bacteroidota</taxon>
        <taxon>Chitinophagia</taxon>
        <taxon>Chitinophagales</taxon>
        <taxon>Chitinophagaceae</taxon>
        <taxon>Phnomibacter</taxon>
    </lineage>
</organism>
<feature type="domain" description="HTH luxR-type" evidence="5">
    <location>
        <begin position="129"/>
        <end position="187"/>
    </location>
</feature>
<dbReference type="GO" id="GO:0006352">
    <property type="term" value="P:DNA-templated transcription initiation"/>
    <property type="evidence" value="ECO:0007669"/>
    <property type="project" value="InterPro"/>
</dbReference>
<keyword evidence="3" id="KW-0731">Sigma factor</keyword>
<dbReference type="InterPro" id="IPR013249">
    <property type="entry name" value="RNA_pol_sigma70_r4_t2"/>
</dbReference>
<dbReference type="GO" id="GO:0003677">
    <property type="term" value="F:DNA binding"/>
    <property type="evidence" value="ECO:0007669"/>
    <property type="project" value="InterPro"/>
</dbReference>
<dbReference type="EMBL" id="CP046566">
    <property type="protein sequence ID" value="QGW27546.1"/>
    <property type="molecule type" value="Genomic_DNA"/>
</dbReference>
<dbReference type="InterPro" id="IPR039425">
    <property type="entry name" value="RNA_pol_sigma-70-like"/>
</dbReference>
<reference evidence="6 7" key="1">
    <citation type="submission" date="2019-11" db="EMBL/GenBank/DDBJ databases">
        <authorList>
            <person name="Im W.T."/>
        </authorList>
    </citation>
    <scope>NUCLEOTIDE SEQUENCE [LARGE SCALE GENOMIC DNA]</scope>
    <source>
        <strain evidence="6 7">SB-02</strain>
    </source>
</reference>
<evidence type="ECO:0000256" key="2">
    <source>
        <dbReference type="ARBA" id="ARBA00023015"/>
    </source>
</evidence>
<dbReference type="AlphaFoldDB" id="A0A6I6G4J0"/>
<dbReference type="RefSeq" id="WP_157477408.1">
    <property type="nucleotide sequence ID" value="NZ_CP046566.1"/>
</dbReference>
<dbReference type="SUPFAM" id="SSF88659">
    <property type="entry name" value="Sigma3 and sigma4 domains of RNA polymerase sigma factors"/>
    <property type="match status" value="1"/>
</dbReference>
<dbReference type="Gene3D" id="1.10.1740.10">
    <property type="match status" value="1"/>
</dbReference>
<dbReference type="SUPFAM" id="SSF88946">
    <property type="entry name" value="Sigma2 domain of RNA polymerase sigma factors"/>
    <property type="match status" value="1"/>
</dbReference>
<dbReference type="Proteomes" id="UP000426027">
    <property type="component" value="Chromosome"/>
</dbReference>
<gene>
    <name evidence="6" type="ORF">GLV81_05035</name>
</gene>
<evidence type="ECO:0000256" key="4">
    <source>
        <dbReference type="ARBA" id="ARBA00023163"/>
    </source>
</evidence>
<dbReference type="SMART" id="SM00421">
    <property type="entry name" value="HTH_LUXR"/>
    <property type="match status" value="1"/>
</dbReference>
<dbReference type="InterPro" id="IPR014284">
    <property type="entry name" value="RNA_pol_sigma-70_dom"/>
</dbReference>
<dbReference type="InterPro" id="IPR000792">
    <property type="entry name" value="Tscrpt_reg_LuxR_C"/>
</dbReference>
<dbReference type="Pfam" id="PF08281">
    <property type="entry name" value="Sigma70_r4_2"/>
    <property type="match status" value="1"/>
</dbReference>
<evidence type="ECO:0000313" key="7">
    <source>
        <dbReference type="Proteomes" id="UP000426027"/>
    </source>
</evidence>
<accession>A0A6I6G4J0</accession>
<comment type="similarity">
    <text evidence="1">Belongs to the sigma-70 factor family. ECF subfamily.</text>
</comment>
<dbReference type="PANTHER" id="PTHR43133:SF46">
    <property type="entry name" value="RNA POLYMERASE SIGMA-70 FACTOR ECF SUBFAMILY"/>
    <property type="match status" value="1"/>
</dbReference>
<dbReference type="InterPro" id="IPR014327">
    <property type="entry name" value="RNA_pol_sigma70_bacteroid"/>
</dbReference>
<evidence type="ECO:0000256" key="3">
    <source>
        <dbReference type="ARBA" id="ARBA00023082"/>
    </source>
</evidence>
<evidence type="ECO:0000259" key="5">
    <source>
        <dbReference type="SMART" id="SM00421"/>
    </source>
</evidence>
<keyword evidence="4" id="KW-0804">Transcription</keyword>
<proteinExistence type="inferred from homology"/>
<evidence type="ECO:0000313" key="6">
    <source>
        <dbReference type="EMBL" id="QGW27546.1"/>
    </source>
</evidence>
<keyword evidence="7" id="KW-1185">Reference proteome</keyword>
<dbReference type="InterPro" id="IPR013325">
    <property type="entry name" value="RNA_pol_sigma_r2"/>
</dbReference>
<protein>
    <submittedName>
        <fullName evidence="6">RNA polymerase sigma-70 factor</fullName>
    </submittedName>
</protein>
<dbReference type="KEGG" id="fls:GLV81_05035"/>